<name>A0A8X6RL55_TRICX</name>
<gene>
    <name evidence="1" type="ORF">TNCV_1077621</name>
</gene>
<evidence type="ECO:0000313" key="1">
    <source>
        <dbReference type="EMBL" id="GFX97391.1"/>
    </source>
</evidence>
<dbReference type="AlphaFoldDB" id="A0A8X6RL55"/>
<dbReference type="Proteomes" id="UP000887159">
    <property type="component" value="Unassembled WGS sequence"/>
</dbReference>
<comment type="caution">
    <text evidence="1">The sequence shown here is derived from an EMBL/GenBank/DDBJ whole genome shotgun (WGS) entry which is preliminary data.</text>
</comment>
<proteinExistence type="predicted"/>
<evidence type="ECO:0000313" key="2">
    <source>
        <dbReference type="Proteomes" id="UP000887159"/>
    </source>
</evidence>
<sequence length="86" mass="9472">MTSTVMKRRVERSEWSAEILRGRGSLVVKGTDLWPAGHEFEPSTAVDPQRRGGRCTLNLSRLKRPPIRVIWKSGKGGASSGVVLIT</sequence>
<accession>A0A8X6RL55</accession>
<keyword evidence="2" id="KW-1185">Reference proteome</keyword>
<organism evidence="1 2">
    <name type="scientific">Trichonephila clavipes</name>
    <name type="common">Golden silk orbweaver</name>
    <name type="synonym">Nephila clavipes</name>
    <dbReference type="NCBI Taxonomy" id="2585209"/>
    <lineage>
        <taxon>Eukaryota</taxon>
        <taxon>Metazoa</taxon>
        <taxon>Ecdysozoa</taxon>
        <taxon>Arthropoda</taxon>
        <taxon>Chelicerata</taxon>
        <taxon>Arachnida</taxon>
        <taxon>Araneae</taxon>
        <taxon>Araneomorphae</taxon>
        <taxon>Entelegynae</taxon>
        <taxon>Araneoidea</taxon>
        <taxon>Nephilidae</taxon>
        <taxon>Trichonephila</taxon>
    </lineage>
</organism>
<dbReference type="EMBL" id="BMAU01021197">
    <property type="protein sequence ID" value="GFX97391.1"/>
    <property type="molecule type" value="Genomic_DNA"/>
</dbReference>
<protein>
    <submittedName>
        <fullName evidence="1">Uncharacterized protein</fullName>
    </submittedName>
</protein>
<reference evidence="1" key="1">
    <citation type="submission" date="2020-08" db="EMBL/GenBank/DDBJ databases">
        <title>Multicomponent nature underlies the extraordinary mechanical properties of spider dragline silk.</title>
        <authorList>
            <person name="Kono N."/>
            <person name="Nakamura H."/>
            <person name="Mori M."/>
            <person name="Yoshida Y."/>
            <person name="Ohtoshi R."/>
            <person name="Malay A.D."/>
            <person name="Moran D.A.P."/>
            <person name="Tomita M."/>
            <person name="Numata K."/>
            <person name="Arakawa K."/>
        </authorList>
    </citation>
    <scope>NUCLEOTIDE SEQUENCE</scope>
</reference>